<evidence type="ECO:0000313" key="3">
    <source>
        <dbReference type="EMBL" id="HJC48091.1"/>
    </source>
</evidence>
<reference evidence="3" key="1">
    <citation type="journal article" date="2021" name="PeerJ">
        <title>Extensive microbial diversity within the chicken gut microbiome revealed by metagenomics and culture.</title>
        <authorList>
            <person name="Gilroy R."/>
            <person name="Ravi A."/>
            <person name="Getino M."/>
            <person name="Pursley I."/>
            <person name="Horton D.L."/>
            <person name="Alikhan N.F."/>
            <person name="Baker D."/>
            <person name="Gharbi K."/>
            <person name="Hall N."/>
            <person name="Watson M."/>
            <person name="Adriaenssens E.M."/>
            <person name="Foster-Nyarko E."/>
            <person name="Jarju S."/>
            <person name="Secka A."/>
            <person name="Antonio M."/>
            <person name="Oren A."/>
            <person name="Chaudhuri R.R."/>
            <person name="La Ragione R."/>
            <person name="Hildebrand F."/>
            <person name="Pallen M.J."/>
        </authorList>
    </citation>
    <scope>NUCLEOTIDE SEQUENCE</scope>
    <source>
        <strain evidence="3">CHK183-5548</strain>
    </source>
</reference>
<accession>A0A9D2T7D7</accession>
<comment type="caution">
    <text evidence="3">The sequence shown here is derived from an EMBL/GenBank/DDBJ whole genome shotgun (WGS) entry which is preliminary data.</text>
</comment>
<evidence type="ECO:0000313" key="4">
    <source>
        <dbReference type="Proteomes" id="UP000823883"/>
    </source>
</evidence>
<keyword evidence="2" id="KW-0472">Membrane</keyword>
<protein>
    <submittedName>
        <fullName evidence="3">Uncharacterized protein</fullName>
    </submittedName>
</protein>
<gene>
    <name evidence="3" type="ORF">IAA04_08575</name>
</gene>
<reference evidence="3" key="2">
    <citation type="submission" date="2021-04" db="EMBL/GenBank/DDBJ databases">
        <authorList>
            <person name="Gilroy R."/>
        </authorList>
    </citation>
    <scope>NUCLEOTIDE SEQUENCE</scope>
    <source>
        <strain evidence="3">CHK183-5548</strain>
    </source>
</reference>
<keyword evidence="2" id="KW-1133">Transmembrane helix</keyword>
<name>A0A9D2T7D7_9FIRM</name>
<evidence type="ECO:0000256" key="1">
    <source>
        <dbReference type="SAM" id="Coils"/>
    </source>
</evidence>
<dbReference type="EMBL" id="DWWL01000054">
    <property type="protein sequence ID" value="HJC48091.1"/>
    <property type="molecule type" value="Genomic_DNA"/>
</dbReference>
<feature type="transmembrane region" description="Helical" evidence="2">
    <location>
        <begin position="372"/>
        <end position="392"/>
    </location>
</feature>
<dbReference type="Proteomes" id="UP000823883">
    <property type="component" value="Unassembled WGS sequence"/>
</dbReference>
<proteinExistence type="predicted"/>
<organism evidence="3 4">
    <name type="scientific">Candidatus Lachnoclostridium pullistercoris</name>
    <dbReference type="NCBI Taxonomy" id="2838632"/>
    <lineage>
        <taxon>Bacteria</taxon>
        <taxon>Bacillati</taxon>
        <taxon>Bacillota</taxon>
        <taxon>Clostridia</taxon>
        <taxon>Lachnospirales</taxon>
        <taxon>Lachnospiraceae</taxon>
    </lineage>
</organism>
<keyword evidence="1" id="KW-0175">Coiled coil</keyword>
<keyword evidence="2" id="KW-0812">Transmembrane</keyword>
<feature type="coiled-coil region" evidence="1">
    <location>
        <begin position="438"/>
        <end position="465"/>
    </location>
</feature>
<evidence type="ECO:0000256" key="2">
    <source>
        <dbReference type="SAM" id="Phobius"/>
    </source>
</evidence>
<sequence length="471" mass="53319">MKERKKPGVLRAVSIRAGVWVSALWLLCMGCFTYGTAQYVFLELRDKGLGFSEYAGRKLDYYSGQEVLSEKRREPGIMEYAMRDAMALSGVGVRAPYSADRSGENILSGLYRDTFQACQTAVMFLDREGNVICQSGDYVYFPYVTEETWEAGRENGGGDGYGWIDLSDGADERFDFLRAGYQGNAVLYDHMAYRLTGYFDGSRFEPLAFAFADRDTYAEALAAAEDRTAGPALSGLSKSENSLSALDRAGLLEWKIPYDHTFQAEPGQELTTIYALYPRMSIYEKGGTVRYQGKEYENLSALLESVKSRFDSDQSGSLEEASQFDLWNMIVFSQVRYQDAADYDGSLGEPFPEADVTVVTAVQASPIRIAMAFLRDIYGFTGAFVLLGFLAFRRSVKKHLAKPLGEINQGMADGWVRLETFLEKKPRWREIRELSGHYEKNRDRLQMYKDEISRLNRELRSAETEKKNDRQ</sequence>
<dbReference type="AlphaFoldDB" id="A0A9D2T7D7"/>